<protein>
    <submittedName>
        <fullName evidence="1">Uncharacterized protein</fullName>
    </submittedName>
</protein>
<dbReference type="EMBL" id="JAOPJF010000033">
    <property type="protein sequence ID" value="KAK1144100.1"/>
    <property type="molecule type" value="Genomic_DNA"/>
</dbReference>
<gene>
    <name evidence="1" type="ORF">N8T08_005762</name>
</gene>
<reference evidence="1 2" key="1">
    <citation type="journal article" date="2023" name="ACS Omega">
        <title>Identification of the Neoaspergillic Acid Biosynthesis Gene Cluster by Establishing an In Vitro CRISPR-Ribonucleoprotein Genetic System in Aspergillus melleus.</title>
        <authorList>
            <person name="Yuan B."/>
            <person name="Grau M.F."/>
            <person name="Murata R.M."/>
            <person name="Torok T."/>
            <person name="Venkateswaran K."/>
            <person name="Stajich J.E."/>
            <person name="Wang C.C.C."/>
        </authorList>
    </citation>
    <scope>NUCLEOTIDE SEQUENCE [LARGE SCALE GENOMIC DNA]</scope>
    <source>
        <strain evidence="1 2">IMV 1140</strain>
    </source>
</reference>
<name>A0ACC3B283_9EURO</name>
<sequence>MMFSWALLPPLVLAIYSGGGRHLMAVLKDDPAALDKLTLWMGVVSTVYIITLVMCRISGILFYARLNSMPRFALYLRLTFLFVVVAFLVQVVVTIIRCVPIADIWKKKANSERCFGVATIGYNSALTLCADLLILVLPTNIILTVKATLSRKIVLGIILCFGIFAIITSVGRIVVVFRAKNHADDITWYIPAILVWTAAEVSTAIIALSLPALKGLCGFMLKPRVLAIDQGNSHQYDIPLSRAGSTTREEVPIGSDVCRKEASNRGGQNSSQEQLWP</sequence>
<proteinExistence type="predicted"/>
<comment type="caution">
    <text evidence="1">The sequence shown here is derived from an EMBL/GenBank/DDBJ whole genome shotgun (WGS) entry which is preliminary data.</text>
</comment>
<dbReference type="Proteomes" id="UP001177260">
    <property type="component" value="Unassembled WGS sequence"/>
</dbReference>
<organism evidence="1 2">
    <name type="scientific">Aspergillus melleus</name>
    <dbReference type="NCBI Taxonomy" id="138277"/>
    <lineage>
        <taxon>Eukaryota</taxon>
        <taxon>Fungi</taxon>
        <taxon>Dikarya</taxon>
        <taxon>Ascomycota</taxon>
        <taxon>Pezizomycotina</taxon>
        <taxon>Eurotiomycetes</taxon>
        <taxon>Eurotiomycetidae</taxon>
        <taxon>Eurotiales</taxon>
        <taxon>Aspergillaceae</taxon>
        <taxon>Aspergillus</taxon>
        <taxon>Aspergillus subgen. Circumdati</taxon>
    </lineage>
</organism>
<evidence type="ECO:0000313" key="1">
    <source>
        <dbReference type="EMBL" id="KAK1144100.1"/>
    </source>
</evidence>
<evidence type="ECO:0000313" key="2">
    <source>
        <dbReference type="Proteomes" id="UP001177260"/>
    </source>
</evidence>
<accession>A0ACC3B283</accession>
<keyword evidence="2" id="KW-1185">Reference proteome</keyword>